<reference evidence="2 3" key="1">
    <citation type="journal article" date="2024" name="IMA Fungus">
        <title>IMA Genome - F19 : A genome assembly and annotation guide to empower mycologists, including annotated draft genome sequences of Ceratocystis pirilliformis, Diaporthe australafricana, Fusarium ophioides, Paecilomyces lecythidis, and Sporothrix stenoceras.</title>
        <authorList>
            <person name="Aylward J."/>
            <person name="Wilson A.M."/>
            <person name="Visagie C.M."/>
            <person name="Spraker J."/>
            <person name="Barnes I."/>
            <person name="Buitendag C."/>
            <person name="Ceriani C."/>
            <person name="Del Mar Angel L."/>
            <person name="du Plessis D."/>
            <person name="Fuchs T."/>
            <person name="Gasser K."/>
            <person name="Kramer D."/>
            <person name="Li W."/>
            <person name="Munsamy K."/>
            <person name="Piso A."/>
            <person name="Price J.L."/>
            <person name="Sonnekus B."/>
            <person name="Thomas C."/>
            <person name="van der Nest A."/>
            <person name="van Dijk A."/>
            <person name="van Heerden A."/>
            <person name="van Vuuren N."/>
            <person name="Yilmaz N."/>
            <person name="Duong T.A."/>
            <person name="van der Merwe N.A."/>
            <person name="Wingfield M.J."/>
            <person name="Wingfield B.D."/>
        </authorList>
    </citation>
    <scope>NUCLEOTIDE SEQUENCE [LARGE SCALE GENOMIC DNA]</scope>
    <source>
        <strain evidence="2 3">CMW 18300</strain>
    </source>
</reference>
<protein>
    <submittedName>
        <fullName evidence="2">Uncharacterized protein</fullName>
    </submittedName>
</protein>
<evidence type="ECO:0000256" key="1">
    <source>
        <dbReference type="SAM" id="Phobius"/>
    </source>
</evidence>
<proteinExistence type="predicted"/>
<gene>
    <name evidence="2" type="ORF">Daus18300_007524</name>
</gene>
<keyword evidence="3" id="KW-1185">Reference proteome</keyword>
<sequence>MSSKFNRSTSPSEDMTWIPKLWPDLKPSDINEEHYTEFLRFADAQIDIFNSFCPEPSPIQNLSDALKLVSLFQQEAELTRLRAAELATSFLAWDGSAAPVPNEDVVWRCVELAARLWATLNIHVPADTACSPASRATPAVFPGQMSYLWVDDGPLKAFIHGNFETRLRRDSQVTPLSHETKLEPKCTMAYLCQAYDFRPHWTSNLADHLKIDTDSGTITIYEHKICLWNHLTCARPGGGPWNSPHSASQPPAPILPAAVLAEALDTLNVLFPFGDEATEALLRRERKTAAFYGLGSCTRGRQLDLARYRFWRREVGELAGVLAQPPRGRAQFLLDRDGSNSRDVWTFWTAIAFGALAVIGVATGVYSAVYARKAFDVGVLQYQLALAQACSAGNATDELPGFCR</sequence>
<dbReference type="Proteomes" id="UP001583177">
    <property type="component" value="Unassembled WGS sequence"/>
</dbReference>
<comment type="caution">
    <text evidence="2">The sequence shown here is derived from an EMBL/GenBank/DDBJ whole genome shotgun (WGS) entry which is preliminary data.</text>
</comment>
<dbReference type="EMBL" id="JAWRVE010000066">
    <property type="protein sequence ID" value="KAL1864722.1"/>
    <property type="molecule type" value="Genomic_DNA"/>
</dbReference>
<keyword evidence="1" id="KW-0812">Transmembrane</keyword>
<feature type="transmembrane region" description="Helical" evidence="1">
    <location>
        <begin position="345"/>
        <end position="366"/>
    </location>
</feature>
<keyword evidence="1" id="KW-1133">Transmembrane helix</keyword>
<evidence type="ECO:0000313" key="3">
    <source>
        <dbReference type="Proteomes" id="UP001583177"/>
    </source>
</evidence>
<evidence type="ECO:0000313" key="2">
    <source>
        <dbReference type="EMBL" id="KAL1864722.1"/>
    </source>
</evidence>
<name>A0ABR3WM54_9PEZI</name>
<organism evidence="2 3">
    <name type="scientific">Diaporthe australafricana</name>
    <dbReference type="NCBI Taxonomy" id="127596"/>
    <lineage>
        <taxon>Eukaryota</taxon>
        <taxon>Fungi</taxon>
        <taxon>Dikarya</taxon>
        <taxon>Ascomycota</taxon>
        <taxon>Pezizomycotina</taxon>
        <taxon>Sordariomycetes</taxon>
        <taxon>Sordariomycetidae</taxon>
        <taxon>Diaporthales</taxon>
        <taxon>Diaporthaceae</taxon>
        <taxon>Diaporthe</taxon>
    </lineage>
</organism>
<accession>A0ABR3WM54</accession>
<keyword evidence="1" id="KW-0472">Membrane</keyword>